<proteinExistence type="predicted"/>
<protein>
    <submittedName>
        <fullName evidence="1">Putative viral nucleocapsid</fullName>
    </submittedName>
</protein>
<keyword evidence="1" id="KW-0946">Virion</keyword>
<evidence type="ECO:0000313" key="1">
    <source>
        <dbReference type="EMBL" id="AOA33723.1"/>
    </source>
</evidence>
<organism evidence="1">
    <name type="scientific">Crithidia abscondita leishbunyavirus</name>
    <dbReference type="NCBI Taxonomy" id="1888351"/>
    <lineage>
        <taxon>Viruses</taxon>
        <taxon>Riboviria</taxon>
        <taxon>Orthornavirae</taxon>
        <taxon>Negarnaviricota</taxon>
        <taxon>Polyploviricotina</taxon>
        <taxon>Bunyaviricetes</taxon>
        <taxon>Hareavirales</taxon>
        <taxon>Leishbuviridae</taxon>
        <taxon>Shilevirus</taxon>
        <taxon>Shilevirus puertonapoense</taxon>
    </lineage>
</organism>
<dbReference type="EMBL" id="KX507299">
    <property type="protein sequence ID" value="AOA33723.1"/>
    <property type="molecule type" value="Viral_cRNA"/>
</dbReference>
<dbReference type="GO" id="GO:0019013">
    <property type="term" value="C:viral nucleocapsid"/>
    <property type="evidence" value="ECO:0007669"/>
    <property type="project" value="UniProtKB-KW"/>
</dbReference>
<reference evidence="1" key="1">
    <citation type="submission" date="2016-07" db="EMBL/GenBank/DDBJ databases">
        <authorList>
            <person name="Wan K."/>
            <person name="Booth B."/>
            <person name="Spirohn K."/>
            <person name="Hao T."/>
            <person name="Hu Y."/>
            <person name="Calderwood M."/>
            <person name="Hill D."/>
            <person name="Mohr S."/>
            <person name="Vidal M."/>
            <person name="Celniker S."/>
            <person name="Perrimon N."/>
        </authorList>
    </citation>
    <scope>NUCLEOTIDE SEQUENCE</scope>
</reference>
<sequence>MSDSTIIFDLSLVESLSYLGVSPYDTRLRIIERGLEDKAKIVALMVGCRGTNLSRILTRSSNPEVAAKVVNAATTLQKEMGVSLGHIAAAFPEVVYDSRVKSGSNVSVNTLAFLKHNGLTKEKWLDANRDFCELVGLDYSNFLKISDVIWADNSFSGIVGKRSPV</sequence>
<keyword evidence="1" id="KW-0543">Viral nucleoprotein</keyword>
<accession>A0A2R2Q2M6</accession>
<name>A0A2R2Q2M6_9VIRU</name>
<reference evidence="1" key="2">
    <citation type="journal article" date="2018" name="Proc. Natl. Acad. Sci. U.S.A.">
        <title>Viral discovery and diversity in trypanosomatid protozoa with a focus on relatives of the human parasite Leishmania.</title>
        <authorList>
            <person name="Grybchuk D."/>
            <person name="Akopyants N.S."/>
            <person name="Kostygov A.Y."/>
            <person name="Konovalovas A."/>
            <person name="Lye L.F."/>
            <person name="Dobson D.E."/>
            <person name="Zangger H."/>
            <person name="Fasel N."/>
            <person name="Butenko A."/>
            <person name="Frolov A.O."/>
            <person name="Votypka J."/>
            <person name="d'Avila-Levy C.M."/>
            <person name="Kulich P."/>
            <person name="Moravcova J."/>
            <person name="Plevka P."/>
            <person name="Rogozin I.B."/>
            <person name="Serva S."/>
            <person name="Lukes J."/>
            <person name="Beverley S.M."/>
            <person name="Yurchenko V."/>
        </authorList>
    </citation>
    <scope>NUCLEOTIDE SEQUENCE</scope>
</reference>